<dbReference type="Pfam" id="PF06207">
    <property type="entry name" value="DUF1002"/>
    <property type="match status" value="1"/>
</dbReference>
<proteinExistence type="predicted"/>
<sequence>MVYLKMKKAITSLAVATLLLSASGVVKAAENKEDWDEPVFIKGADLEGQDLQQTENDLGVDDNYETYNVNVNDVSNYIPNSSNLSYIYSSATIEHKKWGKGVDVKIDTPDNITKVTSEQYQNAAITAGIKNAEIHIASVDQVTGEGALAGIYKAYEEKGNNLNAEDIQNSNQEMNDLGRISEENKGKDGYSDEALNASIADIKEQLADIKQNQDKQITQQQVEDTVNKVLDERGLSEILSENQIQMINNNMVNVANSNALTSDPKAFKQNAKDVLKNIEKNSDDLLNKAKDKAKDLNTEENRNLLQRIWDGIVEIIQSIIQFFSNLLNKL</sequence>
<evidence type="ECO:0008006" key="3">
    <source>
        <dbReference type="Google" id="ProtNLM"/>
    </source>
</evidence>
<dbReference type="EMBL" id="AZMM01006812">
    <property type="protein sequence ID" value="ETJ39320.1"/>
    <property type="molecule type" value="Genomic_DNA"/>
</dbReference>
<keyword evidence="1" id="KW-0175">Coiled coil</keyword>
<evidence type="ECO:0000313" key="2">
    <source>
        <dbReference type="EMBL" id="ETJ39320.1"/>
    </source>
</evidence>
<organism evidence="2">
    <name type="scientific">human gut metagenome</name>
    <dbReference type="NCBI Taxonomy" id="408170"/>
    <lineage>
        <taxon>unclassified sequences</taxon>
        <taxon>metagenomes</taxon>
        <taxon>organismal metagenomes</taxon>
    </lineage>
</organism>
<feature type="coiled-coil region" evidence="1">
    <location>
        <begin position="192"/>
        <end position="219"/>
    </location>
</feature>
<dbReference type="AlphaFoldDB" id="W1YCA6"/>
<accession>W1YCA6</accession>
<evidence type="ECO:0000256" key="1">
    <source>
        <dbReference type="SAM" id="Coils"/>
    </source>
</evidence>
<gene>
    <name evidence="2" type="ORF">Q604_UNBC06812G0004</name>
</gene>
<feature type="coiled-coil region" evidence="1">
    <location>
        <begin position="268"/>
        <end position="299"/>
    </location>
</feature>
<protein>
    <recommendedName>
        <fullName evidence="3">Extracellular protein</fullName>
    </recommendedName>
</protein>
<dbReference type="InterPro" id="IPR009343">
    <property type="entry name" value="DUF1002"/>
</dbReference>
<reference evidence="2" key="1">
    <citation type="submission" date="2013-12" db="EMBL/GenBank/DDBJ databases">
        <title>A Varibaculum cambriense genome reconstructed from a premature infant gut community with otherwise low bacterial novelty that shifts toward anaerobic metabolism during the third week of life.</title>
        <authorList>
            <person name="Brown C.T."/>
            <person name="Sharon I."/>
            <person name="Thomas B.C."/>
            <person name="Castelle C.J."/>
            <person name="Morowitz M.J."/>
            <person name="Banfield J.F."/>
        </authorList>
    </citation>
    <scope>NUCLEOTIDE SEQUENCE</scope>
</reference>
<comment type="caution">
    <text evidence="2">The sequence shown here is derived from an EMBL/GenBank/DDBJ whole genome shotgun (WGS) entry which is preliminary data.</text>
</comment>
<name>W1YCA6_9ZZZZ</name>